<dbReference type="Pfam" id="PF04539">
    <property type="entry name" value="Sigma70_r3"/>
    <property type="match status" value="1"/>
</dbReference>
<dbReference type="Proteomes" id="UP000295711">
    <property type="component" value="Unassembled WGS sequence"/>
</dbReference>
<feature type="domain" description="RNA polymerase sigma-70 region 3" evidence="1">
    <location>
        <begin position="23"/>
        <end position="87"/>
    </location>
</feature>
<proteinExistence type="predicted"/>
<dbReference type="Gene3D" id="1.20.140.160">
    <property type="match status" value="1"/>
</dbReference>
<protein>
    <submittedName>
        <fullName evidence="3">Sigma-70-like protein</fullName>
    </submittedName>
</protein>
<gene>
    <name evidence="3" type="ORF">EV212_102102</name>
</gene>
<dbReference type="Pfam" id="PF04545">
    <property type="entry name" value="Sigma70_r4"/>
    <property type="match status" value="1"/>
</dbReference>
<dbReference type="InterPro" id="IPR050239">
    <property type="entry name" value="Sigma-70_RNA_pol_init_factors"/>
</dbReference>
<dbReference type="SUPFAM" id="SSF88659">
    <property type="entry name" value="Sigma3 and sigma4 domains of RNA polymerase sigma factors"/>
    <property type="match status" value="2"/>
</dbReference>
<feature type="domain" description="RNA polymerase sigma-70 region 4" evidence="2">
    <location>
        <begin position="113"/>
        <end position="160"/>
    </location>
</feature>
<evidence type="ECO:0000259" key="1">
    <source>
        <dbReference type="Pfam" id="PF04539"/>
    </source>
</evidence>
<evidence type="ECO:0000313" key="3">
    <source>
        <dbReference type="EMBL" id="TCO85787.1"/>
    </source>
</evidence>
<organism evidence="3 4">
    <name type="scientific">Frisingicoccus caecimuris</name>
    <dbReference type="NCBI Taxonomy" id="1796636"/>
    <lineage>
        <taxon>Bacteria</taxon>
        <taxon>Bacillati</taxon>
        <taxon>Bacillota</taxon>
        <taxon>Clostridia</taxon>
        <taxon>Lachnospirales</taxon>
        <taxon>Lachnospiraceae</taxon>
        <taxon>Frisingicoccus</taxon>
    </lineage>
</organism>
<dbReference type="InterPro" id="IPR007624">
    <property type="entry name" value="RNA_pol_sigma70_r3"/>
</dbReference>
<comment type="caution">
    <text evidence="3">The sequence shown here is derived from an EMBL/GenBank/DDBJ whole genome shotgun (WGS) entry which is preliminary data.</text>
</comment>
<dbReference type="AlphaFoldDB" id="A0A4R2LC02"/>
<evidence type="ECO:0000259" key="2">
    <source>
        <dbReference type="Pfam" id="PF04545"/>
    </source>
</evidence>
<dbReference type="PANTHER" id="PTHR30603:SF47">
    <property type="entry name" value="RNA POLYMERASE SIGMA FACTOR SIGD, CHLOROPLASTIC"/>
    <property type="match status" value="1"/>
</dbReference>
<accession>A0A4R2LC02</accession>
<evidence type="ECO:0000313" key="4">
    <source>
        <dbReference type="Proteomes" id="UP000295711"/>
    </source>
</evidence>
<sequence length="207" mass="23809">MTRYIQNSGTVRIPVNRQTDIWRYQRVRSDFRKEYGREPEIYELARILGVSYKEVKALEKDAEWGHISSTETPVGDDEITLGELLPGCEGIEDDIIEEADREALKGILWPMVDELPGQQSTVIRARFKDELTLKEVGEMIGGAPDRAKQVGMKALRELRKPSRAEKLRPYMEQYIMAHAFNGCGVDTFNRTWTSSTERTALRVMERL</sequence>
<dbReference type="EMBL" id="SLXA01000002">
    <property type="protein sequence ID" value="TCO85787.1"/>
    <property type="molecule type" value="Genomic_DNA"/>
</dbReference>
<dbReference type="InterPro" id="IPR007630">
    <property type="entry name" value="RNA_pol_sigma70_r4"/>
</dbReference>
<reference evidence="3 4" key="1">
    <citation type="submission" date="2019-03" db="EMBL/GenBank/DDBJ databases">
        <title>Genomic Encyclopedia of Type Strains, Phase IV (KMG-IV): sequencing the most valuable type-strain genomes for metagenomic binning, comparative biology and taxonomic classification.</title>
        <authorList>
            <person name="Goeker M."/>
        </authorList>
    </citation>
    <scope>NUCLEOTIDE SEQUENCE [LARGE SCALE GENOMIC DNA]</scope>
    <source>
        <strain evidence="3 4">DSM 28559</strain>
    </source>
</reference>
<name>A0A4R2LC02_9FIRM</name>
<dbReference type="GO" id="GO:0003700">
    <property type="term" value="F:DNA-binding transcription factor activity"/>
    <property type="evidence" value="ECO:0007669"/>
    <property type="project" value="InterPro"/>
</dbReference>
<dbReference type="GO" id="GO:0006352">
    <property type="term" value="P:DNA-templated transcription initiation"/>
    <property type="evidence" value="ECO:0007669"/>
    <property type="project" value="InterPro"/>
</dbReference>
<dbReference type="InterPro" id="IPR013324">
    <property type="entry name" value="RNA_pol_sigma_r3/r4-like"/>
</dbReference>
<dbReference type="PANTHER" id="PTHR30603">
    <property type="entry name" value="RNA POLYMERASE SIGMA FACTOR RPO"/>
    <property type="match status" value="1"/>
</dbReference>
<keyword evidence="4" id="KW-1185">Reference proteome</keyword>